<feature type="compositionally biased region" description="Low complexity" evidence="1">
    <location>
        <begin position="18"/>
        <end position="48"/>
    </location>
</feature>
<sequence>MSSDVFRCSPWVAYEPPAGAVHGDGADGVFNDSAGAGQDSGAGDAARAFSKFRVKLAPGQQTGHDGARTPDPDAGDTSAAVDDDMDDSQSALQPVVVAIPSELDQQQAMMATFEVGPGQDWKTAATKPPRKKPAKRGGVAGSAGTARGGMRKTATIKNAQRAIVDVEELADDVSYASSPAQHPRDLSVEPDSPYVPESDLVTHPTPVPSYTLPTRSFAVAAPIKTANTVPKDVQVDRNVTPVRRWRVARREIRGIAGGRWLARSWVGDTESGWADTSAEANAAAQLLSMAAGSSSLASAPTKAKQARRLVAVSTPIMVASSSPIRGGVKDGKTEDMAILEL</sequence>
<keyword evidence="3" id="KW-1185">Reference proteome</keyword>
<dbReference type="InParanoid" id="A0A165MH17"/>
<name>A0A165MH17_EXIGL</name>
<feature type="region of interest" description="Disordered" evidence="1">
    <location>
        <begin position="119"/>
        <end position="151"/>
    </location>
</feature>
<reference evidence="2 3" key="1">
    <citation type="journal article" date="2016" name="Mol. Biol. Evol.">
        <title>Comparative Genomics of Early-Diverging Mushroom-Forming Fungi Provides Insights into the Origins of Lignocellulose Decay Capabilities.</title>
        <authorList>
            <person name="Nagy L.G."/>
            <person name="Riley R."/>
            <person name="Tritt A."/>
            <person name="Adam C."/>
            <person name="Daum C."/>
            <person name="Floudas D."/>
            <person name="Sun H."/>
            <person name="Yadav J.S."/>
            <person name="Pangilinan J."/>
            <person name="Larsson K.H."/>
            <person name="Matsuura K."/>
            <person name="Barry K."/>
            <person name="Labutti K."/>
            <person name="Kuo R."/>
            <person name="Ohm R.A."/>
            <person name="Bhattacharya S.S."/>
            <person name="Shirouzu T."/>
            <person name="Yoshinaga Y."/>
            <person name="Martin F.M."/>
            <person name="Grigoriev I.V."/>
            <person name="Hibbett D.S."/>
        </authorList>
    </citation>
    <scope>NUCLEOTIDE SEQUENCE [LARGE SCALE GENOMIC DNA]</scope>
    <source>
        <strain evidence="2 3">HHB12029</strain>
    </source>
</reference>
<evidence type="ECO:0000256" key="1">
    <source>
        <dbReference type="SAM" id="MobiDB-lite"/>
    </source>
</evidence>
<evidence type="ECO:0000313" key="3">
    <source>
        <dbReference type="Proteomes" id="UP000077266"/>
    </source>
</evidence>
<evidence type="ECO:0000313" key="2">
    <source>
        <dbReference type="EMBL" id="KZV99255.1"/>
    </source>
</evidence>
<dbReference type="AlphaFoldDB" id="A0A165MH17"/>
<dbReference type="OrthoDB" id="10638666at2759"/>
<gene>
    <name evidence="2" type="ORF">EXIGLDRAFT_746223</name>
</gene>
<proteinExistence type="predicted"/>
<feature type="region of interest" description="Disordered" evidence="1">
    <location>
        <begin position="16"/>
        <end position="88"/>
    </location>
</feature>
<dbReference type="EMBL" id="KV425911">
    <property type="protein sequence ID" value="KZV99255.1"/>
    <property type="molecule type" value="Genomic_DNA"/>
</dbReference>
<dbReference type="STRING" id="1314781.A0A165MH17"/>
<dbReference type="Proteomes" id="UP000077266">
    <property type="component" value="Unassembled WGS sequence"/>
</dbReference>
<organism evidence="2 3">
    <name type="scientific">Exidia glandulosa HHB12029</name>
    <dbReference type="NCBI Taxonomy" id="1314781"/>
    <lineage>
        <taxon>Eukaryota</taxon>
        <taxon>Fungi</taxon>
        <taxon>Dikarya</taxon>
        <taxon>Basidiomycota</taxon>
        <taxon>Agaricomycotina</taxon>
        <taxon>Agaricomycetes</taxon>
        <taxon>Auriculariales</taxon>
        <taxon>Exidiaceae</taxon>
        <taxon>Exidia</taxon>
    </lineage>
</organism>
<accession>A0A165MH17</accession>
<protein>
    <submittedName>
        <fullName evidence="2">Uncharacterized protein</fullName>
    </submittedName>
</protein>